<gene>
    <name evidence="1" type="ORF">UFOVP621_33</name>
</gene>
<reference evidence="1" key="1">
    <citation type="submission" date="2020-04" db="EMBL/GenBank/DDBJ databases">
        <authorList>
            <person name="Chiriac C."/>
            <person name="Salcher M."/>
            <person name="Ghai R."/>
            <person name="Kavagutti S V."/>
        </authorList>
    </citation>
    <scope>NUCLEOTIDE SEQUENCE</scope>
</reference>
<name>A0A6J5N6N3_9CAUD</name>
<accession>A0A6J5N6N3</accession>
<evidence type="ECO:0000313" key="1">
    <source>
        <dbReference type="EMBL" id="CAB4152883.1"/>
    </source>
</evidence>
<sequence>MLYLAERLARQESDADRREFVNGIMGLDKINLKSLAAGWLSTSLLLKSK</sequence>
<protein>
    <submittedName>
        <fullName evidence="1">Uncharacterized protein</fullName>
    </submittedName>
</protein>
<dbReference type="EMBL" id="LR796586">
    <property type="protein sequence ID" value="CAB4152883.1"/>
    <property type="molecule type" value="Genomic_DNA"/>
</dbReference>
<organism evidence="1">
    <name type="scientific">uncultured Caudovirales phage</name>
    <dbReference type="NCBI Taxonomy" id="2100421"/>
    <lineage>
        <taxon>Viruses</taxon>
        <taxon>Duplodnaviria</taxon>
        <taxon>Heunggongvirae</taxon>
        <taxon>Uroviricota</taxon>
        <taxon>Caudoviricetes</taxon>
        <taxon>Peduoviridae</taxon>
        <taxon>Maltschvirus</taxon>
        <taxon>Maltschvirus maltsch</taxon>
    </lineage>
</organism>
<proteinExistence type="predicted"/>